<evidence type="ECO:0000256" key="5">
    <source>
        <dbReference type="ARBA" id="ARBA00022692"/>
    </source>
</evidence>
<feature type="transmembrane region" description="Helical" evidence="8">
    <location>
        <begin position="153"/>
        <end position="172"/>
    </location>
</feature>
<dbReference type="GO" id="GO:0042371">
    <property type="term" value="P:vitamin K biosynthetic process"/>
    <property type="evidence" value="ECO:0007669"/>
    <property type="project" value="TreeGrafter"/>
</dbReference>
<feature type="transmembrane region" description="Helical" evidence="8">
    <location>
        <begin position="184"/>
        <end position="203"/>
    </location>
</feature>
<dbReference type="GO" id="GO:0046428">
    <property type="term" value="F:1,4-dihydroxy-2-naphthoate polyprenyltransferase activity"/>
    <property type="evidence" value="ECO:0007669"/>
    <property type="project" value="UniProtKB-UniRule"/>
</dbReference>
<protein>
    <recommendedName>
        <fullName evidence="8 9">1,4-dihydroxy-2-naphthoate octaprenyltransferase</fullName>
        <shortName evidence="8">DHNA-octaprenyltransferase</shortName>
        <ecNumber evidence="8 9">2.5.1.74</ecNumber>
    </recommendedName>
</protein>
<evidence type="ECO:0000256" key="7">
    <source>
        <dbReference type="ARBA" id="ARBA00023136"/>
    </source>
</evidence>
<gene>
    <name evidence="8 10" type="primary">menA</name>
    <name evidence="10" type="ORF">E6Q80_20505</name>
</gene>
<evidence type="ECO:0000313" key="11">
    <source>
        <dbReference type="Proteomes" id="UP000321192"/>
    </source>
</evidence>
<dbReference type="InterPro" id="IPR000537">
    <property type="entry name" value="UbiA_prenyltransferase"/>
</dbReference>
<keyword evidence="7 8" id="KW-0472">Membrane</keyword>
<keyword evidence="4 8" id="KW-0808">Transferase</keyword>
<evidence type="ECO:0000256" key="9">
    <source>
        <dbReference type="NCBIfam" id="TIGR00751"/>
    </source>
</evidence>
<comment type="similarity">
    <text evidence="8">Belongs to the MenA family. Type 1 subfamily.</text>
</comment>
<dbReference type="PIRSF" id="PIRSF005355">
    <property type="entry name" value="UBIAD1"/>
    <property type="match status" value="1"/>
</dbReference>
<proteinExistence type="inferred from homology"/>
<dbReference type="AlphaFoldDB" id="A0A5C7S6I5"/>
<dbReference type="InterPro" id="IPR026046">
    <property type="entry name" value="UBIAD1"/>
</dbReference>
<dbReference type="EMBL" id="SSFD01000350">
    <property type="protein sequence ID" value="TXH79454.1"/>
    <property type="molecule type" value="Genomic_DNA"/>
</dbReference>
<evidence type="ECO:0000256" key="8">
    <source>
        <dbReference type="HAMAP-Rule" id="MF_01937"/>
    </source>
</evidence>
<dbReference type="Pfam" id="PF01040">
    <property type="entry name" value="UbiA"/>
    <property type="match status" value="1"/>
</dbReference>
<keyword evidence="6 8" id="KW-1133">Transmembrane helix</keyword>
<dbReference type="EC" id="2.5.1.74" evidence="8 9"/>
<keyword evidence="2 8" id="KW-0474">Menaquinone biosynthesis</keyword>
<accession>A0A5C7S6I5</accession>
<evidence type="ECO:0000313" key="10">
    <source>
        <dbReference type="EMBL" id="TXH79454.1"/>
    </source>
</evidence>
<sequence>MTPPHPAPSRPGTLAVWWAAIRPRTLGMALAPVMLGTALAVADGAELAWAVLFATVSCALLIQIGTNLYNDAIDFERGTDRPERLGPLRVTLAGWASAAEVKRGALLCLLLALLLGAWLCVVGGALILAIGLASLIAGWAYSGGPRPISHSPLGELFVLLFFGVFAVLGSHWLQSRALGHLDLLAGLAVGAPAAAVLLVNNYRDLAGDLRAGRRTLAALLGAEGARRAFALLVLLPIPTLILIAASGAPGAIFGLVGAPALAPLVWRFGRAEGGPALNALLVDTARAGTRTGLLAAAGIVFVSSL</sequence>
<comment type="function">
    <text evidence="8">Conversion of 1,4-dihydroxy-2-naphthoate (DHNA) to demethylmenaquinone (DMK).</text>
</comment>
<feature type="transmembrane region" description="Helical" evidence="8">
    <location>
        <begin position="121"/>
        <end position="141"/>
    </location>
</feature>
<feature type="transmembrane region" description="Helical" evidence="8">
    <location>
        <begin position="48"/>
        <end position="69"/>
    </location>
</feature>
<comment type="caution">
    <text evidence="8">Lacks conserved residue(s) required for the propagation of feature annotation.</text>
</comment>
<dbReference type="InterPro" id="IPR044878">
    <property type="entry name" value="UbiA_sf"/>
</dbReference>
<name>A0A5C7S6I5_THASP</name>
<keyword evidence="3 8" id="KW-1003">Cell membrane</keyword>
<evidence type="ECO:0000256" key="2">
    <source>
        <dbReference type="ARBA" id="ARBA00022428"/>
    </source>
</evidence>
<comment type="pathway">
    <text evidence="8">Quinol/quinone metabolism; menaquinone biosynthesis; menaquinol from 1,4-dihydroxy-2-naphthoate: step 1/2.</text>
</comment>
<dbReference type="Proteomes" id="UP000321192">
    <property type="component" value="Unassembled WGS sequence"/>
</dbReference>
<dbReference type="CDD" id="cd13962">
    <property type="entry name" value="PT_UbiA_UBIAD1"/>
    <property type="match status" value="1"/>
</dbReference>
<evidence type="ECO:0000256" key="6">
    <source>
        <dbReference type="ARBA" id="ARBA00022989"/>
    </source>
</evidence>
<organism evidence="10 11">
    <name type="scientific">Thauera aminoaromatica</name>
    <dbReference type="NCBI Taxonomy" id="164330"/>
    <lineage>
        <taxon>Bacteria</taxon>
        <taxon>Pseudomonadati</taxon>
        <taxon>Pseudomonadota</taxon>
        <taxon>Betaproteobacteria</taxon>
        <taxon>Rhodocyclales</taxon>
        <taxon>Zoogloeaceae</taxon>
        <taxon>Thauera</taxon>
    </lineage>
</organism>
<dbReference type="GO" id="GO:0005886">
    <property type="term" value="C:plasma membrane"/>
    <property type="evidence" value="ECO:0007669"/>
    <property type="project" value="UniProtKB-SubCell"/>
</dbReference>
<dbReference type="GO" id="GO:0009234">
    <property type="term" value="P:menaquinone biosynthetic process"/>
    <property type="evidence" value="ECO:0007669"/>
    <property type="project" value="UniProtKB-UniRule"/>
</dbReference>
<keyword evidence="5 8" id="KW-0812">Transmembrane</keyword>
<evidence type="ECO:0000256" key="4">
    <source>
        <dbReference type="ARBA" id="ARBA00022679"/>
    </source>
</evidence>
<dbReference type="NCBIfam" id="TIGR00751">
    <property type="entry name" value="menA"/>
    <property type="match status" value="1"/>
</dbReference>
<dbReference type="Gene3D" id="1.10.357.140">
    <property type="entry name" value="UbiA prenyltransferase"/>
    <property type="match status" value="1"/>
</dbReference>
<evidence type="ECO:0000256" key="1">
    <source>
        <dbReference type="ARBA" id="ARBA00004141"/>
    </source>
</evidence>
<keyword evidence="8" id="KW-0997">Cell inner membrane</keyword>
<dbReference type="RefSeq" id="WP_276661785.1">
    <property type="nucleotide sequence ID" value="NZ_SSFD01000350.1"/>
</dbReference>
<dbReference type="InterPro" id="IPR004657">
    <property type="entry name" value="MenA"/>
</dbReference>
<dbReference type="PANTHER" id="PTHR13929">
    <property type="entry name" value="1,4-DIHYDROXY-2-NAPHTHOATE OCTAPRENYLTRANSFERASE"/>
    <property type="match status" value="1"/>
</dbReference>
<evidence type="ECO:0000256" key="3">
    <source>
        <dbReference type="ARBA" id="ARBA00022475"/>
    </source>
</evidence>
<comment type="caution">
    <text evidence="10">The sequence shown here is derived from an EMBL/GenBank/DDBJ whole genome shotgun (WGS) entry which is preliminary data.</text>
</comment>
<comment type="subcellular location">
    <subcellularLocation>
        <location evidence="8">Cell inner membrane</location>
        <topology evidence="8">Multi-pass membrane protein</topology>
    </subcellularLocation>
    <subcellularLocation>
        <location evidence="1">Membrane</location>
        <topology evidence="1">Multi-pass membrane protein</topology>
    </subcellularLocation>
</comment>
<dbReference type="PANTHER" id="PTHR13929:SF0">
    <property type="entry name" value="UBIA PRENYLTRANSFERASE DOMAIN-CONTAINING PROTEIN 1"/>
    <property type="match status" value="1"/>
</dbReference>
<comment type="catalytic activity">
    <reaction evidence="8">
        <text>an all-trans-polyprenyl diphosphate + 1,4-dihydroxy-2-naphthoate + H(+) = a 2-demethylmenaquinol + CO2 + diphosphate</text>
        <dbReference type="Rhea" id="RHEA:26478"/>
        <dbReference type="Rhea" id="RHEA-COMP:9563"/>
        <dbReference type="Rhea" id="RHEA-COMP:9564"/>
        <dbReference type="ChEBI" id="CHEBI:11173"/>
        <dbReference type="ChEBI" id="CHEBI:15378"/>
        <dbReference type="ChEBI" id="CHEBI:16526"/>
        <dbReference type="ChEBI" id="CHEBI:33019"/>
        <dbReference type="ChEBI" id="CHEBI:55437"/>
        <dbReference type="ChEBI" id="CHEBI:58914"/>
        <dbReference type="EC" id="2.5.1.74"/>
    </reaction>
</comment>
<dbReference type="HAMAP" id="MF_01937">
    <property type="entry name" value="MenA_1"/>
    <property type="match status" value="1"/>
</dbReference>
<reference evidence="10 11" key="1">
    <citation type="submission" date="2018-09" db="EMBL/GenBank/DDBJ databases">
        <title>Metagenome Assembled Genomes from an Advanced Water Purification Facility.</title>
        <authorList>
            <person name="Stamps B.W."/>
            <person name="Spear J.R."/>
        </authorList>
    </citation>
    <scope>NUCLEOTIDE SEQUENCE [LARGE SCALE GENOMIC DNA]</scope>
    <source>
        <strain evidence="10">Bin_27_1</strain>
    </source>
</reference>
<feature type="transmembrane region" description="Helical" evidence="8">
    <location>
        <begin position="25"/>
        <end position="42"/>
    </location>
</feature>
<dbReference type="UniPathway" id="UPA00079">
    <property type="reaction ID" value="UER00168"/>
</dbReference>